<keyword evidence="4" id="KW-1185">Reference proteome</keyword>
<keyword evidence="2" id="KW-0472">Membrane</keyword>
<dbReference type="GeneID" id="301704788"/>
<feature type="compositionally biased region" description="Pro residues" evidence="1">
    <location>
        <begin position="111"/>
        <end position="139"/>
    </location>
</feature>
<feature type="compositionally biased region" description="Pro residues" evidence="1">
    <location>
        <begin position="89"/>
        <end position="101"/>
    </location>
</feature>
<name>A0ABX8CCY2_9CHLA</name>
<feature type="transmembrane region" description="Helical" evidence="2">
    <location>
        <begin position="34"/>
        <end position="53"/>
    </location>
</feature>
<dbReference type="Proteomes" id="UP000680625">
    <property type="component" value="Chromosome"/>
</dbReference>
<dbReference type="EMBL" id="CP060791">
    <property type="protein sequence ID" value="QVE48878.1"/>
    <property type="molecule type" value="Genomic_DNA"/>
</dbReference>
<accession>A0ABX8CCY2</accession>
<proteinExistence type="predicted"/>
<protein>
    <recommendedName>
        <fullName evidence="5">Macro domain-containing protein</fullName>
    </recommendedName>
</protein>
<keyword evidence="2" id="KW-0812">Transmembrane</keyword>
<reference evidence="3 4" key="1">
    <citation type="submission" date="2020-08" db="EMBL/GenBank/DDBJ databases">
        <title>Isolation and characterization of novel Chlamydia from Siamese crocodiles (Crocodylus siamensis).</title>
        <authorList>
            <person name="Sariya L."/>
        </authorList>
    </citation>
    <scope>NUCLEOTIDE SEQUENCE [LARGE SCALE GENOMIC DNA]</scope>
    <source>
        <strain evidence="3 4">No. 12</strain>
    </source>
</reference>
<dbReference type="PRINTS" id="PR01217">
    <property type="entry name" value="PRICHEXTENSN"/>
</dbReference>
<organism evidence="3 4">
    <name type="scientific">Chlamydia crocodili</name>
    <dbReference type="NCBI Taxonomy" id="2766982"/>
    <lineage>
        <taxon>Bacteria</taxon>
        <taxon>Pseudomonadati</taxon>
        <taxon>Chlamydiota</taxon>
        <taxon>Chlamydiia</taxon>
        <taxon>Chlamydiales</taxon>
        <taxon>Chlamydiaceae</taxon>
        <taxon>Chlamydia/Chlamydophila group</taxon>
        <taxon>Chlamydia</taxon>
    </lineage>
</organism>
<dbReference type="RefSeq" id="WP_213240575.1">
    <property type="nucleotide sequence ID" value="NZ_CP060791.1"/>
</dbReference>
<sequence>MSTSPTNNQSTNPTPETPITYVHLGKLKIRLTRILQTITALGIALNIGGIVSLCLGSSLAIALPLLIIGIALLILTCFFLASRIRKPSLPTPAPSSPPITPKPTGVKPGGTPAPTPPTTPPTKSPVTTPPVPVETPTPVPVATPPIRPIVTVRVPEIQIPGFLDFTPQYIANLLKMRFGVTGIHPSGSINKNTQYVTVRSNRHNLHICFLKGHPLEDPFLKKTHSAMLVLTNSEREKHLLLGRSLALGPHIEKVCWDDITKPESTKFPPESVVAGPWVNKTKDIPPTSHLICVNPPLITLTRDVHRRAINFEDFDYEREFRATVRMYQVIFGICKENGITSIQLELLGLNNIGSDQEEYEAWYSGCALALLEAIRIEEETEGSTLTHITINSRTELPLLSALQQAYRS</sequence>
<feature type="region of interest" description="Disordered" evidence="1">
    <location>
        <begin position="89"/>
        <end position="139"/>
    </location>
</feature>
<evidence type="ECO:0000313" key="4">
    <source>
        <dbReference type="Proteomes" id="UP000680625"/>
    </source>
</evidence>
<feature type="transmembrane region" description="Helical" evidence="2">
    <location>
        <begin position="59"/>
        <end position="81"/>
    </location>
</feature>
<evidence type="ECO:0008006" key="5">
    <source>
        <dbReference type="Google" id="ProtNLM"/>
    </source>
</evidence>
<evidence type="ECO:0000256" key="1">
    <source>
        <dbReference type="SAM" id="MobiDB-lite"/>
    </source>
</evidence>
<evidence type="ECO:0000313" key="3">
    <source>
        <dbReference type="EMBL" id="QVE48878.1"/>
    </source>
</evidence>
<gene>
    <name evidence="3" type="ORF">H9Q19_04125</name>
</gene>
<keyword evidence="2" id="KW-1133">Transmembrane helix</keyword>
<evidence type="ECO:0000256" key="2">
    <source>
        <dbReference type="SAM" id="Phobius"/>
    </source>
</evidence>